<organism evidence="3 4">
    <name type="scientific">Stentor coeruleus</name>
    <dbReference type="NCBI Taxonomy" id="5963"/>
    <lineage>
        <taxon>Eukaryota</taxon>
        <taxon>Sar</taxon>
        <taxon>Alveolata</taxon>
        <taxon>Ciliophora</taxon>
        <taxon>Postciliodesmatophora</taxon>
        <taxon>Heterotrichea</taxon>
        <taxon>Heterotrichida</taxon>
        <taxon>Stentoridae</taxon>
        <taxon>Stentor</taxon>
    </lineage>
</organism>
<dbReference type="EMBL" id="MPUH01001813">
    <property type="protein sequence ID" value="OMJ66124.1"/>
    <property type="molecule type" value="Genomic_DNA"/>
</dbReference>
<feature type="domain" description="Cilium assembly protein DZIP1 N-terminal" evidence="2">
    <location>
        <begin position="13"/>
        <end position="125"/>
    </location>
</feature>
<evidence type="ECO:0000313" key="3">
    <source>
        <dbReference type="EMBL" id="OMJ66124.1"/>
    </source>
</evidence>
<dbReference type="Pfam" id="PF13815">
    <property type="entry name" value="Dzip-like_N"/>
    <property type="match status" value="1"/>
</dbReference>
<evidence type="ECO:0000259" key="2">
    <source>
        <dbReference type="Pfam" id="PF13815"/>
    </source>
</evidence>
<comment type="caution">
    <text evidence="3">The sequence shown here is derived from an EMBL/GenBank/DDBJ whole genome shotgun (WGS) entry which is preliminary data.</text>
</comment>
<dbReference type="AlphaFoldDB" id="A0A1R2ANN1"/>
<protein>
    <recommendedName>
        <fullName evidence="2">Cilium assembly protein DZIP1 N-terminal domain-containing protein</fullName>
    </recommendedName>
</protein>
<keyword evidence="1" id="KW-0175">Coiled coil</keyword>
<evidence type="ECO:0000313" key="4">
    <source>
        <dbReference type="Proteomes" id="UP000187209"/>
    </source>
</evidence>
<name>A0A1R2ANN1_9CILI</name>
<sequence>MAEDYTSNPFRFFHEQQKRMNWRNVENADINQIIKGDLRPLNNLLEDLAYVDIYKDDFIDTNPEVYKMLKIMQTGMQYFLFFQSQLKGWCKETHEAAEHEIRENKRLKDAAKKQKSKIRKLRKEIENLDLRSMHYDMLSEVLKAEGAPLDFKKIESRKLIKERNIKATNAYSGDADSKGEKELLESIDFQLSVSKNDKDLPPLGMHK</sequence>
<dbReference type="OrthoDB" id="323926at2759"/>
<accession>A0A1R2ANN1</accession>
<dbReference type="InterPro" id="IPR032714">
    <property type="entry name" value="DZIP1_N"/>
</dbReference>
<proteinExistence type="predicted"/>
<evidence type="ECO:0000256" key="1">
    <source>
        <dbReference type="SAM" id="Coils"/>
    </source>
</evidence>
<reference evidence="3 4" key="1">
    <citation type="submission" date="2016-11" db="EMBL/GenBank/DDBJ databases">
        <title>The macronuclear genome of Stentor coeruleus: a giant cell with tiny introns.</title>
        <authorList>
            <person name="Slabodnick M."/>
            <person name="Ruby J.G."/>
            <person name="Reiff S.B."/>
            <person name="Swart E.C."/>
            <person name="Gosai S."/>
            <person name="Prabakaran S."/>
            <person name="Witkowska E."/>
            <person name="Larue G.E."/>
            <person name="Fisher S."/>
            <person name="Freeman R.M."/>
            <person name="Gunawardena J."/>
            <person name="Chu W."/>
            <person name="Stover N.A."/>
            <person name="Gregory B.D."/>
            <person name="Nowacki M."/>
            <person name="Derisi J."/>
            <person name="Roy S.W."/>
            <person name="Marshall W.F."/>
            <person name="Sood P."/>
        </authorList>
    </citation>
    <scope>NUCLEOTIDE SEQUENCE [LARGE SCALE GENOMIC DNA]</scope>
    <source>
        <strain evidence="3">WM001</strain>
    </source>
</reference>
<gene>
    <name evidence="3" type="ORF">SteCoe_37148</name>
</gene>
<dbReference type="Proteomes" id="UP000187209">
    <property type="component" value="Unassembled WGS sequence"/>
</dbReference>
<feature type="coiled-coil region" evidence="1">
    <location>
        <begin position="94"/>
        <end position="131"/>
    </location>
</feature>
<keyword evidence="4" id="KW-1185">Reference proteome</keyword>